<dbReference type="RefSeq" id="WP_084285402.1">
    <property type="nucleotide sequence ID" value="NZ_FWXJ01000015.1"/>
</dbReference>
<dbReference type="InterPro" id="IPR000089">
    <property type="entry name" value="Biotin_lipoyl"/>
</dbReference>
<name>A0A1W2BT72_9BURK</name>
<dbReference type="HAMAP" id="MF_00272">
    <property type="entry name" value="GcvH"/>
    <property type="match status" value="1"/>
</dbReference>
<organism evidence="6 7">
    <name type="scientific">Polynucleobacter kasalickyi</name>
    <dbReference type="NCBI Taxonomy" id="1938817"/>
    <lineage>
        <taxon>Bacteria</taxon>
        <taxon>Pseudomonadati</taxon>
        <taxon>Pseudomonadota</taxon>
        <taxon>Betaproteobacteria</taxon>
        <taxon>Burkholderiales</taxon>
        <taxon>Burkholderiaceae</taxon>
        <taxon>Polynucleobacter</taxon>
    </lineage>
</organism>
<evidence type="ECO:0000256" key="2">
    <source>
        <dbReference type="ARBA" id="ARBA00022823"/>
    </source>
</evidence>
<comment type="cofactor">
    <cofactor evidence="3">
        <name>(R)-lipoate</name>
        <dbReference type="ChEBI" id="CHEBI:83088"/>
    </cofactor>
    <text evidence="3">Binds 1 lipoyl cofactor covalently.</text>
</comment>
<keyword evidence="2 3" id="KW-0450">Lipoyl</keyword>
<reference evidence="6 7" key="1">
    <citation type="submission" date="2017-04" db="EMBL/GenBank/DDBJ databases">
        <authorList>
            <person name="Afonso C.L."/>
            <person name="Miller P.J."/>
            <person name="Scott M.A."/>
            <person name="Spackman E."/>
            <person name="Goraichik I."/>
            <person name="Dimitrov K.M."/>
            <person name="Suarez D.L."/>
            <person name="Swayne D.E."/>
        </authorList>
    </citation>
    <scope>NUCLEOTIDE SEQUENCE [LARGE SCALE GENOMIC DNA]</scope>
    <source>
        <strain evidence="6 7">VK13</strain>
    </source>
</reference>
<dbReference type="EMBL" id="FWXJ01000015">
    <property type="protein sequence ID" value="SMC76089.1"/>
    <property type="molecule type" value="Genomic_DNA"/>
</dbReference>
<dbReference type="InterPro" id="IPR017453">
    <property type="entry name" value="GCV_H_sub"/>
</dbReference>
<dbReference type="OrthoDB" id="9796712at2"/>
<proteinExistence type="inferred from homology"/>
<evidence type="ECO:0000259" key="5">
    <source>
        <dbReference type="PROSITE" id="PS50968"/>
    </source>
</evidence>
<accession>A0A1W2BT72</accession>
<dbReference type="SUPFAM" id="SSF51230">
    <property type="entry name" value="Single hybrid motif"/>
    <property type="match status" value="1"/>
</dbReference>
<dbReference type="NCBIfam" id="TIGR00527">
    <property type="entry name" value="gcvH"/>
    <property type="match status" value="1"/>
</dbReference>
<keyword evidence="7" id="KW-1185">Reference proteome</keyword>
<feature type="domain" description="Lipoyl-binding" evidence="5">
    <location>
        <begin position="23"/>
        <end position="104"/>
    </location>
</feature>
<dbReference type="STRING" id="1938817.SAMN06296008_11554"/>
<dbReference type="PANTHER" id="PTHR11715">
    <property type="entry name" value="GLYCINE CLEAVAGE SYSTEM H PROTEIN"/>
    <property type="match status" value="1"/>
</dbReference>
<dbReference type="InterPro" id="IPR011053">
    <property type="entry name" value="Single_hybrid_motif"/>
</dbReference>
<evidence type="ECO:0000256" key="4">
    <source>
        <dbReference type="PIRSR" id="PIRSR617453-50"/>
    </source>
</evidence>
<comment type="subunit">
    <text evidence="3">The glycine cleavage system is composed of four proteins: P, T, L and H.</text>
</comment>
<evidence type="ECO:0000313" key="6">
    <source>
        <dbReference type="EMBL" id="SMC76089.1"/>
    </source>
</evidence>
<dbReference type="PANTHER" id="PTHR11715:SF3">
    <property type="entry name" value="GLYCINE CLEAVAGE SYSTEM H PROTEIN-RELATED"/>
    <property type="match status" value="1"/>
</dbReference>
<feature type="modified residue" description="N6-lipoyllysine" evidence="3 4">
    <location>
        <position position="64"/>
    </location>
</feature>
<protein>
    <recommendedName>
        <fullName evidence="3">Glycine cleavage system H protein</fullName>
    </recommendedName>
</protein>
<dbReference type="PROSITE" id="PS00189">
    <property type="entry name" value="LIPOYL"/>
    <property type="match status" value="1"/>
</dbReference>
<sequence length="126" mass="13453">MSLPQNLHYAESHEWSLLNDDGTVSVGITHHAQDALGDIVFLELPKVGAALQAKQSCAVVESVKAASDIYAPVSGEVVAINEDLASQPEQINSSPYESWFFKIAPANVEDLKSLLDANSYNALIGG</sequence>
<dbReference type="Proteomes" id="UP000192708">
    <property type="component" value="Unassembled WGS sequence"/>
</dbReference>
<dbReference type="GO" id="GO:0019464">
    <property type="term" value="P:glycine decarboxylation via glycine cleavage system"/>
    <property type="evidence" value="ECO:0007669"/>
    <property type="project" value="UniProtKB-UniRule"/>
</dbReference>
<dbReference type="PROSITE" id="PS50968">
    <property type="entry name" value="BIOTINYL_LIPOYL"/>
    <property type="match status" value="1"/>
</dbReference>
<dbReference type="GO" id="GO:0009249">
    <property type="term" value="P:protein lipoylation"/>
    <property type="evidence" value="ECO:0007669"/>
    <property type="project" value="TreeGrafter"/>
</dbReference>
<dbReference type="AlphaFoldDB" id="A0A1W2BT72"/>
<dbReference type="InterPro" id="IPR033753">
    <property type="entry name" value="GCV_H/Fam206"/>
</dbReference>
<evidence type="ECO:0000256" key="1">
    <source>
        <dbReference type="ARBA" id="ARBA00009249"/>
    </source>
</evidence>
<dbReference type="CDD" id="cd06848">
    <property type="entry name" value="GCS_H"/>
    <property type="match status" value="1"/>
</dbReference>
<dbReference type="NCBIfam" id="NF002270">
    <property type="entry name" value="PRK01202.1"/>
    <property type="match status" value="1"/>
</dbReference>
<dbReference type="Gene3D" id="2.40.50.100">
    <property type="match status" value="1"/>
</dbReference>
<dbReference type="InterPro" id="IPR002930">
    <property type="entry name" value="GCV_H"/>
</dbReference>
<dbReference type="InterPro" id="IPR003016">
    <property type="entry name" value="2-oxoA_DH_lipoyl-BS"/>
</dbReference>
<gene>
    <name evidence="3" type="primary">gcvH</name>
    <name evidence="6" type="ORF">SAMN06296008_11554</name>
</gene>
<dbReference type="Pfam" id="PF01597">
    <property type="entry name" value="GCV_H"/>
    <property type="match status" value="1"/>
</dbReference>
<dbReference type="GO" id="GO:0005960">
    <property type="term" value="C:glycine cleavage complex"/>
    <property type="evidence" value="ECO:0007669"/>
    <property type="project" value="InterPro"/>
</dbReference>
<comment type="similarity">
    <text evidence="1 3">Belongs to the GcvH family.</text>
</comment>
<evidence type="ECO:0000256" key="3">
    <source>
        <dbReference type="HAMAP-Rule" id="MF_00272"/>
    </source>
</evidence>
<dbReference type="GO" id="GO:0005829">
    <property type="term" value="C:cytosol"/>
    <property type="evidence" value="ECO:0007669"/>
    <property type="project" value="TreeGrafter"/>
</dbReference>
<evidence type="ECO:0000313" key="7">
    <source>
        <dbReference type="Proteomes" id="UP000192708"/>
    </source>
</evidence>
<comment type="function">
    <text evidence="3">The glycine cleavage system catalyzes the degradation of glycine. The H protein shuttles the methylamine group of glycine from the P protein to the T protein.</text>
</comment>